<evidence type="ECO:0000313" key="1">
    <source>
        <dbReference type="EMBL" id="SOZ75215.1"/>
    </source>
</evidence>
<gene>
    <name evidence="2" type="ORF">CBM2612_P0658</name>
    <name evidence="1" type="ORF">CBM2613_U10117</name>
</gene>
<keyword evidence="2" id="KW-0614">Plasmid</keyword>
<evidence type="ECO:0000313" key="2">
    <source>
        <dbReference type="EMBL" id="SPD49313.1"/>
    </source>
</evidence>
<dbReference type="AlphaFoldDB" id="A0A375HFY3"/>
<sequence length="63" mass="7245">MQSDEPGAIHRSKGRRLDRALACSGVTKAQNAFEISINYPSMEEAWEQRSRYVQWLTNGLHRP</sequence>
<protein>
    <submittedName>
        <fullName evidence="2">Uncharacterized protein</fullName>
    </submittedName>
</protein>
<organism evidence="2">
    <name type="scientific">Cupriavidus taiwanensis</name>
    <dbReference type="NCBI Taxonomy" id="164546"/>
    <lineage>
        <taxon>Bacteria</taxon>
        <taxon>Pseudomonadati</taxon>
        <taxon>Pseudomonadota</taxon>
        <taxon>Betaproteobacteria</taxon>
        <taxon>Burkholderiales</taxon>
        <taxon>Burkholderiaceae</taxon>
        <taxon>Cupriavidus</taxon>
    </lineage>
</organism>
<dbReference type="EMBL" id="LT984809">
    <property type="protein sequence ID" value="SPD49313.1"/>
    <property type="molecule type" value="Genomic_DNA"/>
</dbReference>
<reference evidence="2 3" key="1">
    <citation type="submission" date="2018-01" db="EMBL/GenBank/DDBJ databases">
        <authorList>
            <person name="Gaut B.S."/>
            <person name="Morton B.R."/>
            <person name="Clegg M.T."/>
            <person name="Duvall M.R."/>
        </authorList>
    </citation>
    <scope>NUCLEOTIDE SEQUENCE</scope>
    <source>
        <strain evidence="2">Cupriavidus taiwanensis STM 8555</strain>
        <plasmid evidence="2">I</plasmid>
    </source>
</reference>
<proteinExistence type="predicted"/>
<reference evidence="1" key="2">
    <citation type="submission" date="2018-01" db="EMBL/GenBank/DDBJ databases">
        <authorList>
            <person name="Clerissi C."/>
        </authorList>
    </citation>
    <scope>NUCLEOTIDE SEQUENCE</scope>
    <source>
        <strain evidence="1">Cupriavidus taiwanensis STM 8556</strain>
    </source>
</reference>
<dbReference type="EMBL" id="OFTH01000052">
    <property type="protein sequence ID" value="SOZ75215.1"/>
    <property type="molecule type" value="Genomic_DNA"/>
</dbReference>
<name>A0A375HFY3_9BURK</name>
<geneLocation type="plasmid" evidence="2">
    <name>I</name>
</geneLocation>
<evidence type="ECO:0000313" key="3">
    <source>
        <dbReference type="Proteomes" id="UP000256952"/>
    </source>
</evidence>
<accession>A0A375HFY3</accession>
<dbReference type="Proteomes" id="UP000256952">
    <property type="component" value="Unassembled WGS sequence"/>
</dbReference>